<dbReference type="GO" id="GO:0007059">
    <property type="term" value="P:chromosome segregation"/>
    <property type="evidence" value="ECO:0007669"/>
    <property type="project" value="UniProtKB-UniRule"/>
</dbReference>
<evidence type="ECO:0000313" key="15">
    <source>
        <dbReference type="EMBL" id="SJZ50402.1"/>
    </source>
</evidence>
<evidence type="ECO:0000256" key="1">
    <source>
        <dbReference type="ARBA" id="ARBA00004496"/>
    </source>
</evidence>
<keyword evidence="2 13" id="KW-0963">Cytoplasm</keyword>
<keyword evidence="7 13" id="KW-0378">Hydrolase</keyword>
<dbReference type="RefSeq" id="WP_143826117.1">
    <property type="nucleotide sequence ID" value="NZ_CP137850.1"/>
</dbReference>
<gene>
    <name evidence="13" type="primary">recU</name>
    <name evidence="15" type="ORF">SAMN02745154_00347</name>
</gene>
<evidence type="ECO:0000256" key="14">
    <source>
        <dbReference type="SAM" id="Phobius"/>
    </source>
</evidence>
<evidence type="ECO:0000313" key="16">
    <source>
        <dbReference type="Proteomes" id="UP000190389"/>
    </source>
</evidence>
<comment type="similarity">
    <text evidence="11 13">Belongs to the RecU family.</text>
</comment>
<comment type="subcellular location">
    <subcellularLocation>
        <location evidence="1 13">Cytoplasm</location>
    </subcellularLocation>
</comment>
<keyword evidence="8 13" id="KW-0460">Magnesium</keyword>
<reference evidence="16" key="1">
    <citation type="submission" date="2017-02" db="EMBL/GenBank/DDBJ databases">
        <authorList>
            <person name="Varghese N."/>
            <person name="Submissions S."/>
        </authorList>
    </citation>
    <scope>NUCLEOTIDE SEQUENCE [LARGE SCALE GENOMIC DNA]</scope>
    <source>
        <strain evidence="16">ATCC 27862</strain>
    </source>
</reference>
<dbReference type="STRING" id="171291.SAMN02745154_00347"/>
<feature type="transmembrane region" description="Helical" evidence="14">
    <location>
        <begin position="95"/>
        <end position="114"/>
    </location>
</feature>
<comment type="function">
    <text evidence="13">Endonuclease that resolves Holliday junction intermediates in genetic recombination. Cleaves mobile four-strand junctions by introducing symmetrical nicks in paired strands. Promotes annealing of linear ssDNA with homologous dsDNA. Required for DNA repair, homologous recombination and chromosome segregation.</text>
</comment>
<evidence type="ECO:0000256" key="3">
    <source>
        <dbReference type="ARBA" id="ARBA00022722"/>
    </source>
</evidence>
<dbReference type="GO" id="GO:0006281">
    <property type="term" value="P:DNA repair"/>
    <property type="evidence" value="ECO:0007669"/>
    <property type="project" value="UniProtKB-UniRule"/>
</dbReference>
<evidence type="ECO:0000256" key="13">
    <source>
        <dbReference type="HAMAP-Rule" id="MF_00130"/>
    </source>
</evidence>
<dbReference type="InterPro" id="IPR004612">
    <property type="entry name" value="Resolv_RecU"/>
</dbReference>
<dbReference type="InterPro" id="IPR011335">
    <property type="entry name" value="Restrct_endonuc-II-like"/>
</dbReference>
<protein>
    <recommendedName>
        <fullName evidence="12 13">Holliday junction resolvase RecU</fullName>
        <ecNumber evidence="13">3.1.21.10</ecNumber>
    </recommendedName>
    <alternativeName>
        <fullName evidence="13">Recombination protein U homolog</fullName>
    </alternativeName>
</protein>
<dbReference type="InterPro" id="IPR011856">
    <property type="entry name" value="tRNA_endonuc-like_dom_sf"/>
</dbReference>
<comment type="catalytic activity">
    <reaction evidence="13">
        <text>Endonucleolytic cleavage at a junction such as a reciprocal single-stranded crossover between two homologous DNA duplexes (Holliday junction).</text>
        <dbReference type="EC" id="3.1.21.10"/>
    </reaction>
</comment>
<dbReference type="OrthoDB" id="9783592at2"/>
<evidence type="ECO:0000256" key="2">
    <source>
        <dbReference type="ARBA" id="ARBA00022490"/>
    </source>
</evidence>
<dbReference type="GO" id="GO:0005737">
    <property type="term" value="C:cytoplasm"/>
    <property type="evidence" value="ECO:0007669"/>
    <property type="project" value="UniProtKB-SubCell"/>
</dbReference>
<keyword evidence="3 13" id="KW-0540">Nuclease</keyword>
<keyword evidence="4 13" id="KW-0479">Metal-binding</keyword>
<dbReference type="EMBL" id="FUXF01000009">
    <property type="protein sequence ID" value="SJZ50402.1"/>
    <property type="molecule type" value="Genomic_DNA"/>
</dbReference>
<keyword evidence="14" id="KW-0812">Transmembrane</keyword>
<evidence type="ECO:0000256" key="12">
    <source>
        <dbReference type="ARBA" id="ARBA00029523"/>
    </source>
</evidence>
<proteinExistence type="inferred from homology"/>
<keyword evidence="6 13" id="KW-0227">DNA damage</keyword>
<dbReference type="NCBIfam" id="NF002581">
    <property type="entry name" value="PRK02234.1-2"/>
    <property type="match status" value="1"/>
</dbReference>
<dbReference type="GO" id="GO:0000287">
    <property type="term" value="F:magnesium ion binding"/>
    <property type="evidence" value="ECO:0007669"/>
    <property type="project" value="UniProtKB-UniRule"/>
</dbReference>
<dbReference type="CDD" id="cd22354">
    <property type="entry name" value="RecU-like"/>
    <property type="match status" value="1"/>
</dbReference>
<keyword evidence="9 13" id="KW-0233">DNA recombination</keyword>
<accession>A0A1T4L6Q2</accession>
<feature type="binding site" evidence="13">
    <location>
        <position position="61"/>
    </location>
    <ligand>
        <name>Mg(2+)</name>
        <dbReference type="ChEBI" id="CHEBI:18420"/>
    </ligand>
</feature>
<keyword evidence="5 13" id="KW-0255">Endonuclease</keyword>
<dbReference type="GO" id="GO:0006310">
    <property type="term" value="P:DNA recombination"/>
    <property type="evidence" value="ECO:0007669"/>
    <property type="project" value="UniProtKB-UniRule"/>
</dbReference>
<evidence type="ECO:0000256" key="8">
    <source>
        <dbReference type="ARBA" id="ARBA00022842"/>
    </source>
</evidence>
<dbReference type="GO" id="GO:0003676">
    <property type="term" value="F:nucleic acid binding"/>
    <property type="evidence" value="ECO:0007669"/>
    <property type="project" value="InterPro"/>
</dbReference>
<dbReference type="GO" id="GO:0008821">
    <property type="term" value="F:crossover junction DNA endonuclease activity"/>
    <property type="evidence" value="ECO:0007669"/>
    <property type="project" value="UniProtKB-EC"/>
</dbReference>
<keyword evidence="10 13" id="KW-0234">DNA repair</keyword>
<keyword evidence="16" id="KW-1185">Reference proteome</keyword>
<evidence type="ECO:0000256" key="10">
    <source>
        <dbReference type="ARBA" id="ARBA00023204"/>
    </source>
</evidence>
<comment type="cofactor">
    <cofactor evidence="13">
        <name>Mg(2+)</name>
        <dbReference type="ChEBI" id="CHEBI:18420"/>
    </cofactor>
    <text evidence="13">Binds 1 Mg(2+) ion per subunit.</text>
</comment>
<dbReference type="Pfam" id="PF03838">
    <property type="entry name" value="RecU"/>
    <property type="match status" value="1"/>
</dbReference>
<dbReference type="AlphaFoldDB" id="A0A1T4L6Q2"/>
<evidence type="ECO:0000256" key="6">
    <source>
        <dbReference type="ARBA" id="ARBA00022763"/>
    </source>
</evidence>
<name>A0A1T4L6Q2_9BACT</name>
<dbReference type="HAMAP" id="MF_00130">
    <property type="entry name" value="RecU"/>
    <property type="match status" value="1"/>
</dbReference>
<feature type="binding site" evidence="13">
    <location>
        <position position="74"/>
    </location>
    <ligand>
        <name>Mg(2+)</name>
        <dbReference type="ChEBI" id="CHEBI:18420"/>
    </ligand>
</feature>
<dbReference type="SUPFAM" id="SSF52980">
    <property type="entry name" value="Restriction endonuclease-like"/>
    <property type="match status" value="1"/>
</dbReference>
<evidence type="ECO:0000256" key="5">
    <source>
        <dbReference type="ARBA" id="ARBA00022759"/>
    </source>
</evidence>
<sequence length="160" mass="19024">MNNKNKGMFLETIINQTINYYWNENIAYIEKKSVPIEINNIKRKSSHTFVGSFSLRKSTVDYIGMYKGQFICFEAKSTNENKLEYQNFRPHQLSYLRLISNNGGIAFVIVYFALYNEFYKLSIQFLDQHFAYAKNIKYEEIKKNSRPMILEFPGYLNIFN</sequence>
<evidence type="ECO:0000256" key="7">
    <source>
        <dbReference type="ARBA" id="ARBA00022801"/>
    </source>
</evidence>
<dbReference type="EC" id="3.1.21.10" evidence="13"/>
<evidence type="ECO:0000256" key="9">
    <source>
        <dbReference type="ARBA" id="ARBA00023172"/>
    </source>
</evidence>
<evidence type="ECO:0000256" key="4">
    <source>
        <dbReference type="ARBA" id="ARBA00022723"/>
    </source>
</evidence>
<feature type="site" description="Transition state stabilizer" evidence="13">
    <location>
        <position position="76"/>
    </location>
</feature>
<feature type="binding site" evidence="13">
    <location>
        <position position="59"/>
    </location>
    <ligand>
        <name>Mg(2+)</name>
        <dbReference type="ChEBI" id="CHEBI:18420"/>
    </ligand>
</feature>
<feature type="binding site" evidence="13">
    <location>
        <position position="92"/>
    </location>
    <ligand>
        <name>Mg(2+)</name>
        <dbReference type="ChEBI" id="CHEBI:18420"/>
    </ligand>
</feature>
<organism evidence="15 16">
    <name type="scientific">Mycoplasmopsis verecunda</name>
    <dbReference type="NCBI Taxonomy" id="171291"/>
    <lineage>
        <taxon>Bacteria</taxon>
        <taxon>Bacillati</taxon>
        <taxon>Mycoplasmatota</taxon>
        <taxon>Mycoplasmoidales</taxon>
        <taxon>Metamycoplasmataceae</taxon>
        <taxon>Mycoplasmopsis</taxon>
    </lineage>
</organism>
<keyword evidence="14" id="KW-1133">Transmembrane helix</keyword>
<evidence type="ECO:0000256" key="11">
    <source>
        <dbReference type="ARBA" id="ARBA00023447"/>
    </source>
</evidence>
<dbReference type="Gene3D" id="3.40.1350.10">
    <property type="match status" value="1"/>
</dbReference>
<keyword evidence="14" id="KW-0472">Membrane</keyword>
<dbReference type="Proteomes" id="UP000190389">
    <property type="component" value="Unassembled WGS sequence"/>
</dbReference>